<evidence type="ECO:0000256" key="8">
    <source>
        <dbReference type="ARBA" id="ARBA00029996"/>
    </source>
</evidence>
<evidence type="ECO:0000259" key="10">
    <source>
        <dbReference type="Pfam" id="PF00155"/>
    </source>
</evidence>
<dbReference type="Gene3D" id="3.90.1150.10">
    <property type="entry name" value="Aspartate Aminotransferase, domain 1"/>
    <property type="match status" value="1"/>
</dbReference>
<dbReference type="UniPathway" id="UPA00148"/>
<dbReference type="AlphaFoldDB" id="A0A4P8IES9"/>
<organism evidence="11 12">
    <name type="scientific">Anaerostipes rhamnosivorans</name>
    <dbReference type="NCBI Taxonomy" id="1229621"/>
    <lineage>
        <taxon>Bacteria</taxon>
        <taxon>Bacillati</taxon>
        <taxon>Bacillota</taxon>
        <taxon>Clostridia</taxon>
        <taxon>Lachnospirales</taxon>
        <taxon>Lachnospiraceae</taxon>
        <taxon>Anaerostipes</taxon>
    </lineage>
</organism>
<evidence type="ECO:0000256" key="3">
    <source>
        <dbReference type="ARBA" id="ARBA00004953"/>
    </source>
</evidence>
<evidence type="ECO:0000256" key="7">
    <source>
        <dbReference type="ARBA" id="ARBA00023239"/>
    </source>
</evidence>
<evidence type="ECO:0000256" key="2">
    <source>
        <dbReference type="ARBA" id="ARBA00003444"/>
    </source>
</evidence>
<dbReference type="EMBL" id="CP040058">
    <property type="protein sequence ID" value="QCP35351.1"/>
    <property type="molecule type" value="Genomic_DNA"/>
</dbReference>
<evidence type="ECO:0000256" key="4">
    <source>
        <dbReference type="ARBA" id="ARBA00012285"/>
    </source>
</evidence>
<evidence type="ECO:0000313" key="12">
    <source>
        <dbReference type="Proteomes" id="UP000298653"/>
    </source>
</evidence>
<evidence type="ECO:0000313" key="11">
    <source>
        <dbReference type="EMBL" id="QCP35351.1"/>
    </source>
</evidence>
<comment type="cofactor">
    <cofactor evidence="1">
        <name>pyridoxal 5'-phosphate</name>
        <dbReference type="ChEBI" id="CHEBI:597326"/>
    </cofactor>
</comment>
<evidence type="ECO:0000256" key="1">
    <source>
        <dbReference type="ARBA" id="ARBA00001933"/>
    </source>
</evidence>
<evidence type="ECO:0000256" key="5">
    <source>
        <dbReference type="ARBA" id="ARBA00022573"/>
    </source>
</evidence>
<name>A0A4P8IES9_9FIRM</name>
<dbReference type="InterPro" id="IPR004839">
    <property type="entry name" value="Aminotransferase_I/II_large"/>
</dbReference>
<dbReference type="PANTHER" id="PTHR42885:SF1">
    <property type="entry name" value="THREONINE-PHOSPHATE DECARBOXYLASE"/>
    <property type="match status" value="1"/>
</dbReference>
<dbReference type="GO" id="GO:0030170">
    <property type="term" value="F:pyridoxal phosphate binding"/>
    <property type="evidence" value="ECO:0007669"/>
    <property type="project" value="InterPro"/>
</dbReference>
<feature type="domain" description="Aminotransferase class I/classII large" evidence="10">
    <location>
        <begin position="17"/>
        <end position="341"/>
    </location>
</feature>
<proteinExistence type="predicted"/>
<protein>
    <recommendedName>
        <fullName evidence="4">threonine-phosphate decarboxylase</fullName>
        <ecNumber evidence="4">4.1.1.81</ecNumber>
    </recommendedName>
    <alternativeName>
        <fullName evidence="8">L-threonine-O-3-phosphate decarboxylase</fullName>
    </alternativeName>
</protein>
<comment type="function">
    <text evidence="2">Decarboxylates L-threonine-O-3-phosphate to yield (R)-1-amino-2-propanol O-2-phosphate, the precursor for the linkage between the nucleotide loop and the corrin ring in cobalamin.</text>
</comment>
<dbReference type="KEGG" id="arf:AR1Y2_1897"/>
<dbReference type="EC" id="4.1.1.81" evidence="4"/>
<dbReference type="Gene3D" id="3.40.640.10">
    <property type="entry name" value="Type I PLP-dependent aspartate aminotransferase-like (Major domain)"/>
    <property type="match status" value="1"/>
</dbReference>
<keyword evidence="6" id="KW-0663">Pyridoxal phosphate</keyword>
<evidence type="ECO:0000256" key="6">
    <source>
        <dbReference type="ARBA" id="ARBA00022898"/>
    </source>
</evidence>
<keyword evidence="12" id="KW-1185">Reference proteome</keyword>
<dbReference type="SUPFAM" id="SSF53383">
    <property type="entry name" value="PLP-dependent transferases"/>
    <property type="match status" value="1"/>
</dbReference>
<evidence type="ECO:0000256" key="9">
    <source>
        <dbReference type="ARBA" id="ARBA00048531"/>
    </source>
</evidence>
<keyword evidence="5" id="KW-0169">Cobalamin biosynthesis</keyword>
<dbReference type="InterPro" id="IPR005860">
    <property type="entry name" value="CobD"/>
</dbReference>
<dbReference type="Pfam" id="PF00155">
    <property type="entry name" value="Aminotran_1_2"/>
    <property type="match status" value="1"/>
</dbReference>
<dbReference type="PANTHER" id="PTHR42885">
    <property type="entry name" value="HISTIDINOL-PHOSPHATE AMINOTRANSFERASE-RELATED"/>
    <property type="match status" value="1"/>
</dbReference>
<comment type="catalytic activity">
    <reaction evidence="9">
        <text>O-phospho-L-threonine + H(+) = (R)-1-aminopropan-2-yl phosphate + CO2</text>
        <dbReference type="Rhea" id="RHEA:11492"/>
        <dbReference type="ChEBI" id="CHEBI:15378"/>
        <dbReference type="ChEBI" id="CHEBI:16526"/>
        <dbReference type="ChEBI" id="CHEBI:58563"/>
        <dbReference type="ChEBI" id="CHEBI:58675"/>
        <dbReference type="EC" id="4.1.1.81"/>
    </reaction>
</comment>
<dbReference type="GO" id="GO:0009236">
    <property type="term" value="P:cobalamin biosynthetic process"/>
    <property type="evidence" value="ECO:0007669"/>
    <property type="project" value="UniProtKB-UniPathway"/>
</dbReference>
<dbReference type="InterPro" id="IPR015424">
    <property type="entry name" value="PyrdxlP-dep_Trfase"/>
</dbReference>
<dbReference type="InterPro" id="IPR015422">
    <property type="entry name" value="PyrdxlP-dep_Trfase_small"/>
</dbReference>
<dbReference type="GO" id="GO:0048472">
    <property type="term" value="F:threonine-phosphate decarboxylase activity"/>
    <property type="evidence" value="ECO:0007669"/>
    <property type="project" value="UniProtKB-EC"/>
</dbReference>
<dbReference type="Proteomes" id="UP000298653">
    <property type="component" value="Chromosome"/>
</dbReference>
<dbReference type="NCBIfam" id="TIGR01140">
    <property type="entry name" value="L_thr_O3P_dcar"/>
    <property type="match status" value="1"/>
</dbReference>
<gene>
    <name evidence="11" type="ORF">AR1Y2_1897</name>
</gene>
<dbReference type="CDD" id="cd00609">
    <property type="entry name" value="AAT_like"/>
    <property type="match status" value="1"/>
</dbReference>
<keyword evidence="7 11" id="KW-0456">Lyase</keyword>
<comment type="pathway">
    <text evidence="3">Cofactor biosynthesis; adenosylcobalamin biosynthesis.</text>
</comment>
<sequence length="357" mass="40184">MGMKNHKHGGDIYQHRDVIDFSANVNPLGTPKSVREAVRQSADHVEHYPDVRCQRLKEALSAYEQVPESWLICGNGAADLIFALALAVKPKRALVLAPTFAEYEQALSSVGCEIDYVYLKEKEGFRVTGGILSQITDSLDMVFLCNPNNPTGELIQRELLIKLLERCRKNHVLAAVDECFLDFVPDGRDYELSGLLGEYSNLFLLKAFTKRYAMAGIRLGYGMCSDAGVLEKIEEVTQPWRVSAPAQAAGTAALLETAYVEASVRFVEEQKSLLRNALTSAGFQVYGSRANYLFFKGPEDFYDICLREGILIRDCSNYQGLSRGWFRIAVRTREENKQLIQLLQTFTKGETSWQRRL</sequence>
<reference evidence="11 12" key="1">
    <citation type="submission" date="2019-05" db="EMBL/GenBank/DDBJ databases">
        <title>Complete genome sequencing of Anaerostipes rhamnosivorans.</title>
        <authorList>
            <person name="Bui T.P.N."/>
            <person name="de Vos W.M."/>
        </authorList>
    </citation>
    <scope>NUCLEOTIDE SEQUENCE [LARGE SCALE GENOMIC DNA]</scope>
    <source>
        <strain evidence="11 12">1y2</strain>
    </source>
</reference>
<accession>A0A4P8IES9</accession>
<dbReference type="InterPro" id="IPR015421">
    <property type="entry name" value="PyrdxlP-dep_Trfase_major"/>
</dbReference>